<dbReference type="EMBL" id="CAJVPT010007018">
    <property type="protein sequence ID" value="CAG8536696.1"/>
    <property type="molecule type" value="Genomic_DNA"/>
</dbReference>
<reference evidence="1" key="1">
    <citation type="submission" date="2021-06" db="EMBL/GenBank/DDBJ databases">
        <authorList>
            <person name="Kallberg Y."/>
            <person name="Tangrot J."/>
            <person name="Rosling A."/>
        </authorList>
    </citation>
    <scope>NUCLEOTIDE SEQUENCE</scope>
    <source>
        <strain evidence="1">CL356</strain>
    </source>
</reference>
<name>A0ACA9LLZ9_9GLOM</name>
<sequence>MSKYLSDLDHRGTRSNQNTQLPLIVLVLIWTLELRQVKIVFGEWYGVDTKRHNGSTALLENTLENKDDDFPVIGSFDRASDPQAQELLRHSNLQFHKHYVEAVKKYYYIEETPDKDGEIVTYLGDKDMILKCNIKDSVIPEEEIIDAEDEEDEDSDLNKGSSFDVEFVKVRTSWLVGGTTRKILPQEFHKQIYSDRYDLLNSITSSNNIPRYNHYCPKVLKWILSRNTKGDKETIQLCQHLYSTKGDFTIRDKFELALEEKSIEKQKMWKYSFVSRFFCDPDNSSDTFEQTLDRFCRAEEAEGKIRAPDTRNNRNKFPKRIFGLTVPGFS</sequence>
<gene>
    <name evidence="1" type="ORF">ACOLOM_LOCUS4299</name>
</gene>
<dbReference type="Proteomes" id="UP000789525">
    <property type="component" value="Unassembled WGS sequence"/>
</dbReference>
<evidence type="ECO:0000313" key="2">
    <source>
        <dbReference type="Proteomes" id="UP000789525"/>
    </source>
</evidence>
<protein>
    <submittedName>
        <fullName evidence="1">13393_t:CDS:1</fullName>
    </submittedName>
</protein>
<proteinExistence type="predicted"/>
<organism evidence="1 2">
    <name type="scientific">Acaulospora colombiana</name>
    <dbReference type="NCBI Taxonomy" id="27376"/>
    <lineage>
        <taxon>Eukaryota</taxon>
        <taxon>Fungi</taxon>
        <taxon>Fungi incertae sedis</taxon>
        <taxon>Mucoromycota</taxon>
        <taxon>Glomeromycotina</taxon>
        <taxon>Glomeromycetes</taxon>
        <taxon>Diversisporales</taxon>
        <taxon>Acaulosporaceae</taxon>
        <taxon>Acaulospora</taxon>
    </lineage>
</organism>
<accession>A0ACA9LLZ9</accession>
<evidence type="ECO:0000313" key="1">
    <source>
        <dbReference type="EMBL" id="CAG8536696.1"/>
    </source>
</evidence>
<comment type="caution">
    <text evidence="1">The sequence shown here is derived from an EMBL/GenBank/DDBJ whole genome shotgun (WGS) entry which is preliminary data.</text>
</comment>
<keyword evidence="2" id="KW-1185">Reference proteome</keyword>